<dbReference type="CDD" id="cd00118">
    <property type="entry name" value="LysM"/>
    <property type="match status" value="1"/>
</dbReference>
<dbReference type="Pfam" id="PF07486">
    <property type="entry name" value="Hydrolase_2"/>
    <property type="match status" value="1"/>
</dbReference>
<reference evidence="3 4" key="1">
    <citation type="submission" date="2014-04" db="EMBL/GenBank/DDBJ databases">
        <title>Whole genome shotgun sequence of Geobacillus caldoxylosilyticus NBRC 107762.</title>
        <authorList>
            <person name="Hosoyama A."/>
            <person name="Hosoyama Y."/>
            <person name="Katano-Makiyama Y."/>
            <person name="Tsuchikane K."/>
            <person name="Ohji S."/>
            <person name="Ichikawa N."/>
            <person name="Yamazoe A."/>
            <person name="Fujita N."/>
        </authorList>
    </citation>
    <scope>NUCLEOTIDE SEQUENCE [LARGE SCALE GENOMIC DNA]</scope>
    <source>
        <strain evidence="3 4">NBRC 107762</strain>
    </source>
</reference>
<feature type="signal peptide" evidence="1">
    <location>
        <begin position="1"/>
        <end position="22"/>
    </location>
</feature>
<dbReference type="Proteomes" id="UP000023561">
    <property type="component" value="Unassembled WGS sequence"/>
</dbReference>
<organism evidence="3 4">
    <name type="scientific">Parageobacillus caldoxylosilyticus NBRC 107762</name>
    <dbReference type="NCBI Taxonomy" id="1220594"/>
    <lineage>
        <taxon>Bacteria</taxon>
        <taxon>Bacillati</taxon>
        <taxon>Bacillota</taxon>
        <taxon>Bacilli</taxon>
        <taxon>Bacillales</taxon>
        <taxon>Anoxybacillaceae</taxon>
        <taxon>Saccharococcus</taxon>
    </lineage>
</organism>
<feature type="domain" description="LysM" evidence="2">
    <location>
        <begin position="21"/>
        <end position="66"/>
    </location>
</feature>
<keyword evidence="4" id="KW-1185">Reference proteome</keyword>
<dbReference type="InterPro" id="IPR018392">
    <property type="entry name" value="LysM"/>
</dbReference>
<proteinExistence type="predicted"/>
<gene>
    <name evidence="3" type="ORF">GCA01S_044_00330</name>
</gene>
<sequence>MRKLIAITALGLSMLIAPPAFAYEVKSGDTMSEIAEEHGVTLYELSRANPQIKNVNLIYVGQNIVIPGKNEYKPVTNATPYEKDLLARLVRAEAEGEPYDGKVAVAIVVLNRVDHPQFPNSIKEVIYQPGQFTPVSNGAINQPADVESIKAVEEALAYDRSKGYGSLFFYNPKTSHSHWLDSRPTTVVIGNHVFKK</sequence>
<evidence type="ECO:0000259" key="2">
    <source>
        <dbReference type="PROSITE" id="PS51782"/>
    </source>
</evidence>
<accession>A0A023DHJ1</accession>
<dbReference type="SMART" id="SM00257">
    <property type="entry name" value="LysM"/>
    <property type="match status" value="1"/>
</dbReference>
<dbReference type="RefSeq" id="WP_042410189.1">
    <property type="nucleotide sequence ID" value="NZ_BAWO01000044.1"/>
</dbReference>
<dbReference type="GO" id="GO:0016787">
    <property type="term" value="F:hydrolase activity"/>
    <property type="evidence" value="ECO:0007669"/>
    <property type="project" value="UniProtKB-KW"/>
</dbReference>
<feature type="chain" id="PRO_5001513365" evidence="1">
    <location>
        <begin position="23"/>
        <end position="196"/>
    </location>
</feature>
<dbReference type="Gene3D" id="3.10.350.10">
    <property type="entry name" value="LysM domain"/>
    <property type="match status" value="1"/>
</dbReference>
<dbReference type="AlphaFoldDB" id="A0A023DHJ1"/>
<dbReference type="Gene3D" id="1.10.10.2520">
    <property type="entry name" value="Cell wall hydrolase SleB, domain 1"/>
    <property type="match status" value="1"/>
</dbReference>
<protein>
    <submittedName>
        <fullName evidence="3">Putative cell wall hydrolase</fullName>
    </submittedName>
</protein>
<dbReference type="Pfam" id="PF01476">
    <property type="entry name" value="LysM"/>
    <property type="match status" value="1"/>
</dbReference>
<comment type="caution">
    <text evidence="3">The sequence shown here is derived from an EMBL/GenBank/DDBJ whole genome shotgun (WGS) entry which is preliminary data.</text>
</comment>
<keyword evidence="1" id="KW-0732">Signal</keyword>
<dbReference type="OrthoDB" id="9785345at2"/>
<dbReference type="PROSITE" id="PS51782">
    <property type="entry name" value="LYSM"/>
    <property type="match status" value="1"/>
</dbReference>
<dbReference type="Gene3D" id="6.20.240.60">
    <property type="match status" value="1"/>
</dbReference>
<dbReference type="SUPFAM" id="SSF54106">
    <property type="entry name" value="LysM domain"/>
    <property type="match status" value="1"/>
</dbReference>
<dbReference type="InterPro" id="IPR036779">
    <property type="entry name" value="LysM_dom_sf"/>
</dbReference>
<evidence type="ECO:0000256" key="1">
    <source>
        <dbReference type="SAM" id="SignalP"/>
    </source>
</evidence>
<evidence type="ECO:0000313" key="4">
    <source>
        <dbReference type="Proteomes" id="UP000023561"/>
    </source>
</evidence>
<evidence type="ECO:0000313" key="3">
    <source>
        <dbReference type="EMBL" id="GAJ40446.1"/>
    </source>
</evidence>
<dbReference type="InterPro" id="IPR042047">
    <property type="entry name" value="SleB_dom1"/>
</dbReference>
<dbReference type="EMBL" id="BAWO01000044">
    <property type="protein sequence ID" value="GAJ40446.1"/>
    <property type="molecule type" value="Genomic_DNA"/>
</dbReference>
<keyword evidence="3" id="KW-0378">Hydrolase</keyword>
<name>A0A023DHJ1_9BACL</name>
<dbReference type="InterPro" id="IPR011105">
    <property type="entry name" value="Cell_wall_hydrolase_SleB"/>
</dbReference>